<dbReference type="Proteomes" id="UP001432322">
    <property type="component" value="Unassembled WGS sequence"/>
</dbReference>
<gene>
    <name evidence="3" type="ORF">PFISCL1PPCAC_7120</name>
</gene>
<feature type="region of interest" description="Disordered" evidence="1">
    <location>
        <begin position="60"/>
        <end position="84"/>
    </location>
</feature>
<evidence type="ECO:0000313" key="4">
    <source>
        <dbReference type="Proteomes" id="UP001432322"/>
    </source>
</evidence>
<dbReference type="AlphaFoldDB" id="A0AAV5VC81"/>
<protein>
    <submittedName>
        <fullName evidence="3">Uncharacterized protein</fullName>
    </submittedName>
</protein>
<evidence type="ECO:0000256" key="2">
    <source>
        <dbReference type="SAM" id="SignalP"/>
    </source>
</evidence>
<proteinExistence type="predicted"/>
<feature type="non-terminal residue" evidence="3">
    <location>
        <position position="1"/>
    </location>
</feature>
<name>A0AAV5VC81_9BILA</name>
<keyword evidence="2" id="KW-0732">Signal</keyword>
<comment type="caution">
    <text evidence="3">The sequence shown here is derived from an EMBL/GenBank/DDBJ whole genome shotgun (WGS) entry which is preliminary data.</text>
</comment>
<evidence type="ECO:0000313" key="3">
    <source>
        <dbReference type="EMBL" id="GMT15823.1"/>
    </source>
</evidence>
<keyword evidence="4" id="KW-1185">Reference proteome</keyword>
<accession>A0AAV5VC81</accession>
<evidence type="ECO:0000256" key="1">
    <source>
        <dbReference type="SAM" id="MobiDB-lite"/>
    </source>
</evidence>
<reference evidence="3" key="1">
    <citation type="submission" date="2023-10" db="EMBL/GenBank/DDBJ databases">
        <title>Genome assembly of Pristionchus species.</title>
        <authorList>
            <person name="Yoshida K."/>
            <person name="Sommer R.J."/>
        </authorList>
    </citation>
    <scope>NUCLEOTIDE SEQUENCE</scope>
    <source>
        <strain evidence="3">RS5133</strain>
    </source>
</reference>
<sequence>VHRKLHWFLLFEMHLVNQWPAGSRWSMVFLCGGRNVLSGLSQKRVLVAHIAATQTIVDETVEGGSAEPPSHRGNHQRTRVQSYT</sequence>
<feature type="chain" id="PRO_5043988968" evidence="2">
    <location>
        <begin position="19"/>
        <end position="84"/>
    </location>
</feature>
<dbReference type="EMBL" id="BTSY01000002">
    <property type="protein sequence ID" value="GMT15823.1"/>
    <property type="molecule type" value="Genomic_DNA"/>
</dbReference>
<feature type="signal peptide" evidence="2">
    <location>
        <begin position="1"/>
        <end position="18"/>
    </location>
</feature>
<feature type="non-terminal residue" evidence="3">
    <location>
        <position position="84"/>
    </location>
</feature>
<organism evidence="3 4">
    <name type="scientific">Pristionchus fissidentatus</name>
    <dbReference type="NCBI Taxonomy" id="1538716"/>
    <lineage>
        <taxon>Eukaryota</taxon>
        <taxon>Metazoa</taxon>
        <taxon>Ecdysozoa</taxon>
        <taxon>Nematoda</taxon>
        <taxon>Chromadorea</taxon>
        <taxon>Rhabditida</taxon>
        <taxon>Rhabditina</taxon>
        <taxon>Diplogasteromorpha</taxon>
        <taxon>Diplogasteroidea</taxon>
        <taxon>Neodiplogasteridae</taxon>
        <taxon>Pristionchus</taxon>
    </lineage>
</organism>